<organism evidence="1 2">
    <name type="scientific">Candidatus Methanogaster sp</name>
    <dbReference type="NCBI Taxonomy" id="3386292"/>
    <lineage>
        <taxon>Archaea</taxon>
        <taxon>Methanobacteriati</taxon>
        <taxon>Methanobacteriota</taxon>
        <taxon>Stenosarchaea group</taxon>
        <taxon>Methanomicrobia</taxon>
        <taxon>Methanosarcinales</taxon>
        <taxon>ANME-2 cluster</taxon>
        <taxon>Candidatus Methanogasteraceae</taxon>
        <taxon>Candidatus Methanogaster</taxon>
    </lineage>
</organism>
<gene>
    <name evidence="1" type="ORF">C4B59_07715</name>
</gene>
<evidence type="ECO:0000313" key="2">
    <source>
        <dbReference type="Proteomes" id="UP000248329"/>
    </source>
</evidence>
<reference evidence="1" key="1">
    <citation type="submission" date="2018-01" db="EMBL/GenBank/DDBJ databases">
        <authorList>
            <person name="Krukenberg V."/>
        </authorList>
    </citation>
    <scope>NUCLEOTIDE SEQUENCE</scope>
    <source>
        <strain evidence="1">E20ANME2</strain>
    </source>
</reference>
<evidence type="ECO:0000313" key="1">
    <source>
        <dbReference type="EMBL" id="PXF60709.1"/>
    </source>
</evidence>
<comment type="caution">
    <text evidence="1">The sequence shown here is derived from an EMBL/GenBank/DDBJ whole genome shotgun (WGS) entry which is preliminary data.</text>
</comment>
<protein>
    <submittedName>
        <fullName evidence="1">Uncharacterized protein</fullName>
    </submittedName>
</protein>
<sequence>MRKGIFIGICVLICALIGTATAITDATLITTINGESPDDRLHTTPQCINGDVNNDGYDDVIVGAWGNDGGGSNAGRMYIYLGGSTMDNSADVIFTGAAANDELGDPAAFAGDLNGDGYDDVIVAAPYNDAGGNDAGRAYILFGGDPMDNAADLIITGSAGDELGAWSANYAGDVNNDGYDDVVVSACYKGAGFVYIYLGGSLMGNVADIVLCGESDGDRFGYFCFYAGDVNNDGYDDVIVGAPESGAGGADSGRAYIYFGGSSMDSTPDVTMTGAGAGHRLGYVAPAGDVNNDGYDDVIVGARGADKAYIYLGGSTMDGVADVTMSGESSYDFFGYGTGTVGDANKDGYSDVIVGAPYCAGSGKAYIYFGGSSMDNIPDITIAGGANDGFGMHVGFTGDVNGDGNDDFVVAAPQNNINGNGMTYVYTVIAGSAVGDTVHNVNTGENFSTIQAAIDDPDTLDGHTITVDSGTYNENVVVNKRLTLIGDGADVVTVTAADTNLSVFNVTADHVNISGFAVKNVAASESFTLGICLYSAENCNISYNTANSNVYGIVLVYSNDNKLAYNNASGNKCGIAIFNSNNNMLTDNTADNNEWSIHMAESSNNTLVNSTVSNNEHVGIFLMERSDNNILMNNIVSNNCGWGIILNRAKNNNMLTNNNISNNYGGICLSEYSNNNILKGNTVSCNSQYGVYLSQSYGNTIACNLVQNNTRGLYLDGGSAANNISYNNIIENGNYSIATGGYEWQFENDQSDDVDATNNWWGMNDEASISASIRDWNDDPCKGNVTYLPRLEQPASCAPTLEEPPAFTTADAAIALQIAVGSRGYDSRWDVNDDGRVTSLDALMILQAAAGGIEL</sequence>
<accession>A0AC61L3A1</accession>
<dbReference type="Proteomes" id="UP000248329">
    <property type="component" value="Unassembled WGS sequence"/>
</dbReference>
<dbReference type="EMBL" id="PQXF01000012">
    <property type="protein sequence ID" value="PXF60709.1"/>
    <property type="molecule type" value="Genomic_DNA"/>
</dbReference>
<proteinExistence type="predicted"/>
<name>A0AC61L3A1_9EURY</name>